<reference evidence="10" key="2">
    <citation type="submission" date="2010-04" db="EMBL/GenBank/DDBJ databases">
        <authorList>
            <person name="Buell R."/>
            <person name="Hamilton J."/>
            <person name="Hostetler J."/>
        </authorList>
    </citation>
    <scope>NUCLEOTIDE SEQUENCE [LARGE SCALE GENOMIC DNA]</scope>
    <source>
        <strain evidence="10">DAOM:BR144</strain>
    </source>
</reference>
<feature type="compositionally biased region" description="Low complexity" evidence="7">
    <location>
        <begin position="268"/>
        <end position="284"/>
    </location>
</feature>
<dbReference type="Gene3D" id="2.40.10.10">
    <property type="entry name" value="Trypsin-like serine proteases"/>
    <property type="match status" value="1"/>
</dbReference>
<dbReference type="OMA" id="ISEYICH"/>
<reference evidence="9" key="3">
    <citation type="submission" date="2015-02" db="UniProtKB">
        <authorList>
            <consortium name="EnsemblProtists"/>
        </authorList>
    </citation>
    <scope>IDENTIFICATION</scope>
    <source>
        <strain evidence="9">DAOM BR144</strain>
    </source>
</reference>
<keyword evidence="6" id="KW-0645">Protease</keyword>
<dbReference type="SMART" id="SM00020">
    <property type="entry name" value="Tryp_SPc"/>
    <property type="match status" value="1"/>
</dbReference>
<feature type="region of interest" description="Disordered" evidence="7">
    <location>
        <begin position="268"/>
        <end position="292"/>
    </location>
</feature>
<dbReference type="InterPro" id="IPR009003">
    <property type="entry name" value="Peptidase_S1_PA"/>
</dbReference>
<dbReference type="InterPro" id="IPR050430">
    <property type="entry name" value="Peptidase_S1"/>
</dbReference>
<dbReference type="HOGENOM" id="CLU_618937_0_0_1"/>
<organism evidence="9 10">
    <name type="scientific">Globisporangium ultimum (strain ATCC 200006 / CBS 805.95 / DAOM BR144)</name>
    <name type="common">Pythium ultimum</name>
    <dbReference type="NCBI Taxonomy" id="431595"/>
    <lineage>
        <taxon>Eukaryota</taxon>
        <taxon>Sar</taxon>
        <taxon>Stramenopiles</taxon>
        <taxon>Oomycota</taxon>
        <taxon>Peronosporomycetes</taxon>
        <taxon>Pythiales</taxon>
        <taxon>Pythiaceae</taxon>
        <taxon>Globisporangium</taxon>
    </lineage>
</organism>
<dbReference type="STRING" id="431595.K3WIC6"/>
<dbReference type="InterPro" id="IPR018114">
    <property type="entry name" value="TRYPSIN_HIS"/>
</dbReference>
<dbReference type="CDD" id="cd00190">
    <property type="entry name" value="Tryp_SPc"/>
    <property type="match status" value="1"/>
</dbReference>
<evidence type="ECO:0000256" key="7">
    <source>
        <dbReference type="SAM" id="MobiDB-lite"/>
    </source>
</evidence>
<dbReference type="InParanoid" id="K3WIC6"/>
<dbReference type="EMBL" id="GL376631">
    <property type="status" value="NOT_ANNOTATED_CDS"/>
    <property type="molecule type" value="Genomic_DNA"/>
</dbReference>
<evidence type="ECO:0000256" key="2">
    <source>
        <dbReference type="ARBA" id="ARBA00022729"/>
    </source>
</evidence>
<dbReference type="InterPro" id="IPR033116">
    <property type="entry name" value="TRYPSIN_SER"/>
</dbReference>
<dbReference type="PROSITE" id="PS00134">
    <property type="entry name" value="TRYPSIN_HIS"/>
    <property type="match status" value="1"/>
</dbReference>
<dbReference type="GO" id="GO:0004252">
    <property type="term" value="F:serine-type endopeptidase activity"/>
    <property type="evidence" value="ECO:0007669"/>
    <property type="project" value="InterPro"/>
</dbReference>
<dbReference type="PANTHER" id="PTHR24276:SF98">
    <property type="entry name" value="FI18310P1-RELATED"/>
    <property type="match status" value="1"/>
</dbReference>
<evidence type="ECO:0000256" key="1">
    <source>
        <dbReference type="ARBA" id="ARBA00007664"/>
    </source>
</evidence>
<dbReference type="Pfam" id="PF00089">
    <property type="entry name" value="Trypsin"/>
    <property type="match status" value="1"/>
</dbReference>
<dbReference type="InterPro" id="IPR043504">
    <property type="entry name" value="Peptidase_S1_PA_chymotrypsin"/>
</dbReference>
<name>K3WIC6_GLOUD</name>
<dbReference type="AlphaFoldDB" id="K3WIC6"/>
<keyword evidence="10" id="KW-1185">Reference proteome</keyword>
<keyword evidence="6" id="KW-0378">Hydrolase</keyword>
<feature type="domain" description="Peptidase S1" evidence="8">
    <location>
        <begin position="23"/>
        <end position="263"/>
    </location>
</feature>
<dbReference type="PRINTS" id="PR00722">
    <property type="entry name" value="CHYMOTRYPSIN"/>
</dbReference>
<dbReference type="EnsemblProtists" id="PYU1_T004718">
    <property type="protein sequence ID" value="PYU1_T004718"/>
    <property type="gene ID" value="PYU1_G004707"/>
</dbReference>
<evidence type="ECO:0000313" key="9">
    <source>
        <dbReference type="EnsemblProtists" id="PYU1_T004718"/>
    </source>
</evidence>
<proteinExistence type="inferred from homology"/>
<dbReference type="PROSITE" id="PS00135">
    <property type="entry name" value="TRYPSIN_SER"/>
    <property type="match status" value="1"/>
</dbReference>
<protein>
    <recommendedName>
        <fullName evidence="8">Peptidase S1 domain-containing protein</fullName>
    </recommendedName>
</protein>
<dbReference type="InterPro" id="IPR001254">
    <property type="entry name" value="Trypsin_dom"/>
</dbReference>
<dbReference type="SUPFAM" id="SSF50494">
    <property type="entry name" value="Trypsin-like serine proteases"/>
    <property type="match status" value="1"/>
</dbReference>
<evidence type="ECO:0000313" key="10">
    <source>
        <dbReference type="Proteomes" id="UP000019132"/>
    </source>
</evidence>
<dbReference type="eggNOG" id="KOG3627">
    <property type="taxonomic scope" value="Eukaryota"/>
</dbReference>
<evidence type="ECO:0000256" key="4">
    <source>
        <dbReference type="ARBA" id="ARBA00023157"/>
    </source>
</evidence>
<evidence type="ECO:0000259" key="8">
    <source>
        <dbReference type="PROSITE" id="PS50240"/>
    </source>
</evidence>
<keyword evidence="5" id="KW-0325">Glycoprotein</keyword>
<accession>K3WIC6</accession>
<comment type="similarity">
    <text evidence="1">Belongs to the peptidase S1 family.</text>
</comment>
<dbReference type="Proteomes" id="UP000019132">
    <property type="component" value="Unassembled WGS sequence"/>
</dbReference>
<dbReference type="InterPro" id="IPR001314">
    <property type="entry name" value="Peptidase_S1A"/>
</dbReference>
<keyword evidence="6" id="KW-0720">Serine protease</keyword>
<reference evidence="10" key="1">
    <citation type="journal article" date="2010" name="Genome Biol.">
        <title>Genome sequence of the necrotrophic plant pathogen Pythium ultimum reveals original pathogenicity mechanisms and effector repertoire.</title>
        <authorList>
            <person name="Levesque C.A."/>
            <person name="Brouwer H."/>
            <person name="Cano L."/>
            <person name="Hamilton J.P."/>
            <person name="Holt C."/>
            <person name="Huitema E."/>
            <person name="Raffaele S."/>
            <person name="Robideau G.P."/>
            <person name="Thines M."/>
            <person name="Win J."/>
            <person name="Zerillo M.M."/>
            <person name="Beakes G.W."/>
            <person name="Boore J.L."/>
            <person name="Busam D."/>
            <person name="Dumas B."/>
            <person name="Ferriera S."/>
            <person name="Fuerstenberg S.I."/>
            <person name="Gachon C.M."/>
            <person name="Gaulin E."/>
            <person name="Govers F."/>
            <person name="Grenville-Briggs L."/>
            <person name="Horner N."/>
            <person name="Hostetler J."/>
            <person name="Jiang R.H."/>
            <person name="Johnson J."/>
            <person name="Krajaejun T."/>
            <person name="Lin H."/>
            <person name="Meijer H.J."/>
            <person name="Moore B."/>
            <person name="Morris P."/>
            <person name="Phuntmart V."/>
            <person name="Puiu D."/>
            <person name="Shetty J."/>
            <person name="Stajich J.E."/>
            <person name="Tripathy S."/>
            <person name="Wawra S."/>
            <person name="van West P."/>
            <person name="Whitty B.R."/>
            <person name="Coutinho P.M."/>
            <person name="Henrissat B."/>
            <person name="Martin F."/>
            <person name="Thomas P.D."/>
            <person name="Tyler B.M."/>
            <person name="De Vries R.P."/>
            <person name="Kamoun S."/>
            <person name="Yandell M."/>
            <person name="Tisserat N."/>
            <person name="Buell C.R."/>
        </authorList>
    </citation>
    <scope>NUCLEOTIDE SEQUENCE</scope>
    <source>
        <strain evidence="10">DAOM:BR144</strain>
    </source>
</reference>
<dbReference type="PROSITE" id="PS50240">
    <property type="entry name" value="TRYPSIN_DOM"/>
    <property type="match status" value="1"/>
</dbReference>
<dbReference type="GO" id="GO:0006508">
    <property type="term" value="P:proteolysis"/>
    <property type="evidence" value="ECO:0007669"/>
    <property type="project" value="UniProtKB-KW"/>
</dbReference>
<keyword evidence="2" id="KW-0732">Signal</keyword>
<sequence length="413" mass="44067">MQLIQVLAITPITTTIVPDDPGYTGSLEYDPLSSQTQVGFVVGLRKDKSGQNFCGGSLIAPSYVLTAAHCVVGGEAKYVSVGSRASAGTETELIPVKPEKVIVHPLYGKRSGISYDVAILELANQAYPAPIQLDNALAFDASTQFTLFGYGANSAESRTLSPVMRSVELPYFDRTSCAKFFPELDDSMLCAGGQPARDACTGDSGSPLVYYQDGKPVLVGVVSTGRNGCGTPGVPGIYGYVSTMQGFVNSYTAGCNWVDPNKRAPSLDSALSLSSTGTPTSGSTQPESATSARTYLDESNENQIPFEIVHSSTGVDEHQLLVVKLAVDTPPLLQDAVKAFLLGGYSMIGGTWERMSNEIRAAETTITFYSSGEMLDLMKTIAKYSFKPLNQRTNRFGTRFDETTSSANCCDRA</sequence>
<evidence type="ECO:0000256" key="6">
    <source>
        <dbReference type="RuleBase" id="RU363034"/>
    </source>
</evidence>
<dbReference type="PANTHER" id="PTHR24276">
    <property type="entry name" value="POLYSERASE-RELATED"/>
    <property type="match status" value="1"/>
</dbReference>
<dbReference type="VEuPathDB" id="FungiDB:PYU1_G004707"/>
<evidence type="ECO:0000256" key="3">
    <source>
        <dbReference type="ARBA" id="ARBA00023026"/>
    </source>
</evidence>
<evidence type="ECO:0000256" key="5">
    <source>
        <dbReference type="ARBA" id="ARBA00023180"/>
    </source>
</evidence>
<keyword evidence="3" id="KW-0843">Virulence</keyword>
<keyword evidence="4" id="KW-1015">Disulfide bond</keyword>